<gene>
    <name evidence="1" type="ORF">GCM10010339_94970</name>
</gene>
<dbReference type="RefSeq" id="WP_189960177.1">
    <property type="nucleotide sequence ID" value="NZ_BMVG01000126.1"/>
</dbReference>
<reference evidence="1" key="2">
    <citation type="submission" date="2020-09" db="EMBL/GenBank/DDBJ databases">
        <authorList>
            <person name="Sun Q."/>
            <person name="Ohkuma M."/>
        </authorList>
    </citation>
    <scope>NUCLEOTIDE SEQUENCE</scope>
    <source>
        <strain evidence="1">JCM 4714</strain>
    </source>
</reference>
<evidence type="ECO:0000313" key="1">
    <source>
        <dbReference type="EMBL" id="GGW25572.1"/>
    </source>
</evidence>
<dbReference type="EMBL" id="BMVG01000126">
    <property type="protein sequence ID" value="GGW25572.1"/>
    <property type="molecule type" value="Genomic_DNA"/>
</dbReference>
<reference evidence="1" key="1">
    <citation type="journal article" date="2014" name="Int. J. Syst. Evol. Microbiol.">
        <title>Complete genome sequence of Corynebacterium casei LMG S-19264T (=DSM 44701T), isolated from a smear-ripened cheese.</title>
        <authorList>
            <consortium name="US DOE Joint Genome Institute (JGI-PGF)"/>
            <person name="Walter F."/>
            <person name="Albersmeier A."/>
            <person name="Kalinowski J."/>
            <person name="Ruckert C."/>
        </authorList>
    </citation>
    <scope>NUCLEOTIDE SEQUENCE</scope>
    <source>
        <strain evidence="1">JCM 4714</strain>
    </source>
</reference>
<name>A0A918MIX9_9ACTN</name>
<organism evidence="1 2">
    <name type="scientific">Streptomyces alanosinicus</name>
    <dbReference type="NCBI Taxonomy" id="68171"/>
    <lineage>
        <taxon>Bacteria</taxon>
        <taxon>Bacillati</taxon>
        <taxon>Actinomycetota</taxon>
        <taxon>Actinomycetes</taxon>
        <taxon>Kitasatosporales</taxon>
        <taxon>Streptomycetaceae</taxon>
        <taxon>Streptomyces</taxon>
    </lineage>
</organism>
<keyword evidence="2" id="KW-1185">Reference proteome</keyword>
<dbReference type="AlphaFoldDB" id="A0A918MIX9"/>
<protein>
    <submittedName>
        <fullName evidence="1">Uncharacterized protein</fullName>
    </submittedName>
</protein>
<proteinExistence type="predicted"/>
<sequence length="117" mass="12990">MTPYDTHATADPFARSLSAFETLTTTLSGSDAGTWTHTELEEHLDAAGRELLCLLQDHLDLRAVREEEQVRSGAGPVVVGPEGRVRPWREAGHSRWVTSAGVVYRRPLGDLFFEAMR</sequence>
<evidence type="ECO:0000313" key="2">
    <source>
        <dbReference type="Proteomes" id="UP000655443"/>
    </source>
</evidence>
<comment type="caution">
    <text evidence="1">The sequence shown here is derived from an EMBL/GenBank/DDBJ whole genome shotgun (WGS) entry which is preliminary data.</text>
</comment>
<accession>A0A918MIX9</accession>
<dbReference type="Proteomes" id="UP000655443">
    <property type="component" value="Unassembled WGS sequence"/>
</dbReference>